<evidence type="ECO:0000313" key="2">
    <source>
        <dbReference type="Proteomes" id="UP000178912"/>
    </source>
</evidence>
<accession>A0A1E1JSE9</accession>
<keyword evidence="2" id="KW-1185">Reference proteome</keyword>
<dbReference type="Proteomes" id="UP000178912">
    <property type="component" value="Unassembled WGS sequence"/>
</dbReference>
<evidence type="ECO:0000313" key="1">
    <source>
        <dbReference type="EMBL" id="CZS88703.1"/>
    </source>
</evidence>
<gene>
    <name evidence="1" type="ORF">RAG0_00359</name>
</gene>
<protein>
    <submittedName>
        <fullName evidence="1">Uncharacterized protein</fullName>
    </submittedName>
</protein>
<proteinExistence type="predicted"/>
<organism evidence="1 2">
    <name type="scientific">Rhynchosporium agropyri</name>
    <dbReference type="NCBI Taxonomy" id="914238"/>
    <lineage>
        <taxon>Eukaryota</taxon>
        <taxon>Fungi</taxon>
        <taxon>Dikarya</taxon>
        <taxon>Ascomycota</taxon>
        <taxon>Pezizomycotina</taxon>
        <taxon>Leotiomycetes</taxon>
        <taxon>Helotiales</taxon>
        <taxon>Ploettnerulaceae</taxon>
        <taxon>Rhynchosporium</taxon>
    </lineage>
</organism>
<sequence length="78" mass="9099">MISSHIALKFIVAPTTKLIAFYCIFLKFPSFQGSDSENGSRFYKYYSDLIVPVVGTRSKHRKVTKLYYHVTFTRPRDD</sequence>
<dbReference type="AlphaFoldDB" id="A0A1E1JSE9"/>
<name>A0A1E1JSE9_9HELO</name>
<reference evidence="2" key="1">
    <citation type="submission" date="2016-03" db="EMBL/GenBank/DDBJ databases">
        <authorList>
            <person name="Guldener U."/>
        </authorList>
    </citation>
    <scope>NUCLEOTIDE SEQUENCE [LARGE SCALE GENOMIC DNA]</scope>
    <source>
        <strain evidence="2">04CH-RAC-A.6.1</strain>
    </source>
</reference>
<dbReference type="EMBL" id="FJUX01000001">
    <property type="protein sequence ID" value="CZS88703.1"/>
    <property type="molecule type" value="Genomic_DNA"/>
</dbReference>